<dbReference type="Proteomes" id="UP001345219">
    <property type="component" value="Chromosome 9"/>
</dbReference>
<dbReference type="InterPro" id="IPR009291">
    <property type="entry name" value="Vps62"/>
</dbReference>
<dbReference type="PANTHER" id="PTHR48152:SF3">
    <property type="entry name" value="DUF946 FAMILY PROTEIN (DUF946)"/>
    <property type="match status" value="1"/>
</dbReference>
<dbReference type="Pfam" id="PF06101">
    <property type="entry name" value="Vps62"/>
    <property type="match status" value="1"/>
</dbReference>
<evidence type="ECO:0000313" key="2">
    <source>
        <dbReference type="EMBL" id="KAK4745266.1"/>
    </source>
</evidence>
<feature type="region of interest" description="Disordered" evidence="1">
    <location>
        <begin position="532"/>
        <end position="552"/>
    </location>
</feature>
<organism evidence="2 3">
    <name type="scientific">Trapa incisa</name>
    <dbReference type="NCBI Taxonomy" id="236973"/>
    <lineage>
        <taxon>Eukaryota</taxon>
        <taxon>Viridiplantae</taxon>
        <taxon>Streptophyta</taxon>
        <taxon>Embryophyta</taxon>
        <taxon>Tracheophyta</taxon>
        <taxon>Spermatophyta</taxon>
        <taxon>Magnoliopsida</taxon>
        <taxon>eudicotyledons</taxon>
        <taxon>Gunneridae</taxon>
        <taxon>Pentapetalae</taxon>
        <taxon>rosids</taxon>
        <taxon>malvids</taxon>
        <taxon>Myrtales</taxon>
        <taxon>Lythraceae</taxon>
        <taxon>Trapa</taxon>
    </lineage>
</organism>
<evidence type="ECO:0008006" key="4">
    <source>
        <dbReference type="Google" id="ProtNLM"/>
    </source>
</evidence>
<comment type="caution">
    <text evidence="2">The sequence shown here is derived from an EMBL/GenBank/DDBJ whole genome shotgun (WGS) entry which is preliminary data.</text>
</comment>
<dbReference type="EMBL" id="JAXIOK010000022">
    <property type="protein sequence ID" value="KAK4745266.1"/>
    <property type="molecule type" value="Genomic_DNA"/>
</dbReference>
<proteinExistence type="predicted"/>
<name>A0AAN7JBK1_9MYRT</name>
<accession>A0AAN7JBK1</accession>
<sequence>MGNCMFFSQSNRALPIEGTFALPSPLPTWPAGTGFGLGTVDLGGLQVRQITSFNKVWSTLEGGPDNLGATFFEPSSVPEGFFILGYYSQPNNQPLHGWVLAAKDQSDALKEPIDYSLVWSSESLKIKQDGIGYIWAPIASDGYKAVGHVVTASPEKPSVEKFRCVRADFTDQCEACSWTWGPGNRIDPNGFGVFSLRPMTRGARALGVAVGTFIAQNGVKEPPISIACLKNNSSNSTSFMPNLSQIEAMIQAYSPWIYFHSNEAYLPSSVSWFFSNGALLYKKGEESKPDPIDPRGSNLPQGGSNDGEYWLDLPVDGKAKERVKSGDLQGSQAYFHIKPVHGGTFTDISIWIFYPFNGPAKAKVDFFDISLGRIGEHVGDWEHLTLRVSNFSGELWQVYFSEHSRGVWVDSSQVEFQNGNKAVAYASLHGHALYPKPGLNLQGSNGIGIRNDTEKSKLVVDTADNCSIIAADFMNIDGTPIVEEPPWLNYFREWGPKVTYDIAKETKNAEKFLPGRLRKAFERFIRSLPNEVLGEEGPTGPKVKDSWSGDEA</sequence>
<dbReference type="PANTHER" id="PTHR48152">
    <property type="entry name" value="F1C9.34 PROTEIN"/>
    <property type="match status" value="1"/>
</dbReference>
<dbReference type="AlphaFoldDB" id="A0AAN7JBK1"/>
<evidence type="ECO:0000313" key="3">
    <source>
        <dbReference type="Proteomes" id="UP001345219"/>
    </source>
</evidence>
<protein>
    <recommendedName>
        <fullName evidence="4">Vacuolar protein sorting-associated protein 62</fullName>
    </recommendedName>
</protein>
<reference evidence="2 3" key="1">
    <citation type="journal article" date="2023" name="Hortic Res">
        <title>Pangenome of water caltrop reveals structural variations and asymmetric subgenome divergence after allopolyploidization.</title>
        <authorList>
            <person name="Zhang X."/>
            <person name="Chen Y."/>
            <person name="Wang L."/>
            <person name="Yuan Y."/>
            <person name="Fang M."/>
            <person name="Shi L."/>
            <person name="Lu R."/>
            <person name="Comes H.P."/>
            <person name="Ma Y."/>
            <person name="Chen Y."/>
            <person name="Huang G."/>
            <person name="Zhou Y."/>
            <person name="Zheng Z."/>
            <person name="Qiu Y."/>
        </authorList>
    </citation>
    <scope>NUCLEOTIDE SEQUENCE [LARGE SCALE GENOMIC DNA]</scope>
    <source>
        <tissue evidence="2">Roots</tissue>
    </source>
</reference>
<evidence type="ECO:0000256" key="1">
    <source>
        <dbReference type="SAM" id="MobiDB-lite"/>
    </source>
</evidence>
<keyword evidence="3" id="KW-1185">Reference proteome</keyword>
<feature type="region of interest" description="Disordered" evidence="1">
    <location>
        <begin position="285"/>
        <end position="307"/>
    </location>
</feature>
<gene>
    <name evidence="2" type="ORF">SAY87_011578</name>
</gene>
<feature type="compositionally biased region" description="Basic and acidic residues" evidence="1">
    <location>
        <begin position="542"/>
        <end position="552"/>
    </location>
</feature>